<dbReference type="PROSITE" id="PS50011">
    <property type="entry name" value="PROTEIN_KINASE_DOM"/>
    <property type="match status" value="1"/>
</dbReference>
<keyword evidence="5" id="KW-0808">Transferase</keyword>
<accession>A0A926ZHI3</accession>
<dbReference type="Gene3D" id="3.40.50.300">
    <property type="entry name" value="P-loop containing nucleotide triphosphate hydrolases"/>
    <property type="match status" value="1"/>
</dbReference>
<dbReference type="CDD" id="cd14014">
    <property type="entry name" value="STKc_PknB_like"/>
    <property type="match status" value="1"/>
</dbReference>
<dbReference type="InterPro" id="IPR003018">
    <property type="entry name" value="GAF"/>
</dbReference>
<dbReference type="RefSeq" id="WP_190466605.1">
    <property type="nucleotide sequence ID" value="NZ_JACJPW010000047.1"/>
</dbReference>
<evidence type="ECO:0000256" key="3">
    <source>
        <dbReference type="ARBA" id="ARBA00012438"/>
    </source>
</evidence>
<dbReference type="Pfam" id="PF00069">
    <property type="entry name" value="Pkinase"/>
    <property type="match status" value="1"/>
</dbReference>
<dbReference type="SUPFAM" id="SSF55781">
    <property type="entry name" value="GAF domain-like"/>
    <property type="match status" value="1"/>
</dbReference>
<keyword evidence="8" id="KW-0472">Membrane</keyword>
<keyword evidence="8" id="KW-0812">Transmembrane</keyword>
<dbReference type="CDD" id="cd00082">
    <property type="entry name" value="HisKA"/>
    <property type="match status" value="1"/>
</dbReference>
<evidence type="ECO:0000259" key="11">
    <source>
        <dbReference type="PROSITE" id="PS50109"/>
    </source>
</evidence>
<dbReference type="Pfam" id="PF25503">
    <property type="entry name" value="TPR_CHK1"/>
    <property type="match status" value="1"/>
</dbReference>
<dbReference type="PROSITE" id="PS50046">
    <property type="entry name" value="PHYTOCHROME_2"/>
    <property type="match status" value="1"/>
</dbReference>
<dbReference type="PROSITE" id="PS50109">
    <property type="entry name" value="HIS_KIN"/>
    <property type="match status" value="1"/>
</dbReference>
<comment type="similarity">
    <text evidence="2">In the N-terminal section; belongs to the phytochrome family.</text>
</comment>
<evidence type="ECO:0000256" key="6">
    <source>
        <dbReference type="ARBA" id="ARBA00023012"/>
    </source>
</evidence>
<dbReference type="InterPro" id="IPR036097">
    <property type="entry name" value="HisK_dim/P_sf"/>
</dbReference>
<dbReference type="InterPro" id="IPR053159">
    <property type="entry name" value="Hybrid_Histidine_Kinase"/>
</dbReference>
<dbReference type="SUPFAM" id="SSF52540">
    <property type="entry name" value="P-loop containing nucleoside triphosphate hydrolases"/>
    <property type="match status" value="1"/>
</dbReference>
<proteinExistence type="inferred from homology"/>
<dbReference type="GO" id="GO:0000155">
    <property type="term" value="F:phosphorelay sensor kinase activity"/>
    <property type="evidence" value="ECO:0007669"/>
    <property type="project" value="InterPro"/>
</dbReference>
<dbReference type="SUPFAM" id="SSF56112">
    <property type="entry name" value="Protein kinase-like (PK-like)"/>
    <property type="match status" value="1"/>
</dbReference>
<name>A0A926ZHI3_9CYAN</name>
<evidence type="ECO:0000256" key="2">
    <source>
        <dbReference type="ARBA" id="ARBA00006402"/>
    </source>
</evidence>
<dbReference type="Proteomes" id="UP000641646">
    <property type="component" value="Unassembled WGS sequence"/>
</dbReference>
<comment type="caution">
    <text evidence="12">The sequence shown here is derived from an EMBL/GenBank/DDBJ whole genome shotgun (WGS) entry which is preliminary data.</text>
</comment>
<feature type="transmembrane region" description="Helical" evidence="8">
    <location>
        <begin position="1019"/>
        <end position="1041"/>
    </location>
</feature>
<protein>
    <recommendedName>
        <fullName evidence="3">histidine kinase</fullName>
        <ecNumber evidence="3">2.7.13.3</ecNumber>
    </recommendedName>
</protein>
<dbReference type="SMART" id="SM00387">
    <property type="entry name" value="HATPase_c"/>
    <property type="match status" value="1"/>
</dbReference>
<evidence type="ECO:0000256" key="1">
    <source>
        <dbReference type="ARBA" id="ARBA00000085"/>
    </source>
</evidence>
<evidence type="ECO:0000256" key="4">
    <source>
        <dbReference type="ARBA" id="ARBA00022553"/>
    </source>
</evidence>
<dbReference type="InterPro" id="IPR003661">
    <property type="entry name" value="HisK_dim/P_dom"/>
</dbReference>
<dbReference type="InterPro" id="IPR005467">
    <property type="entry name" value="His_kinase_dom"/>
</dbReference>
<dbReference type="SMART" id="SM00065">
    <property type="entry name" value="GAF"/>
    <property type="match status" value="1"/>
</dbReference>
<reference evidence="12" key="1">
    <citation type="journal article" date="2015" name="ISME J.">
        <title>Draft Genome Sequence of Streptomyces incarnatus NRRL8089, which Produces the Nucleoside Antibiotic Sinefungin.</title>
        <authorList>
            <person name="Oshima K."/>
            <person name="Hattori M."/>
            <person name="Shimizu H."/>
            <person name="Fukuda K."/>
            <person name="Nemoto M."/>
            <person name="Inagaki K."/>
            <person name="Tamura T."/>
        </authorList>
    </citation>
    <scope>NUCLEOTIDE SEQUENCE</scope>
    <source>
        <strain evidence="12">FACHB-1375</strain>
    </source>
</reference>
<dbReference type="InterPro" id="IPR027417">
    <property type="entry name" value="P-loop_NTPase"/>
</dbReference>
<dbReference type="Pfam" id="PF13191">
    <property type="entry name" value="AAA_16"/>
    <property type="match status" value="1"/>
</dbReference>
<dbReference type="SMART" id="SM00028">
    <property type="entry name" value="TPR"/>
    <property type="match status" value="2"/>
</dbReference>
<dbReference type="Gene3D" id="1.10.510.10">
    <property type="entry name" value="Transferase(Phosphotransferase) domain 1"/>
    <property type="match status" value="1"/>
</dbReference>
<keyword evidence="6" id="KW-0902">Two-component regulatory system</keyword>
<feature type="domain" description="Histidine kinase" evidence="11">
    <location>
        <begin position="1693"/>
        <end position="1866"/>
    </location>
</feature>
<dbReference type="InterPro" id="IPR000719">
    <property type="entry name" value="Prot_kinase_dom"/>
</dbReference>
<keyword evidence="7" id="KW-0175">Coiled coil</keyword>
<dbReference type="InterPro" id="IPR004358">
    <property type="entry name" value="Sig_transdc_His_kin-like_C"/>
</dbReference>
<keyword evidence="4" id="KW-0597">Phosphoprotein</keyword>
<reference evidence="12" key="2">
    <citation type="submission" date="2020-08" db="EMBL/GenBank/DDBJ databases">
        <authorList>
            <person name="Chen M."/>
            <person name="Teng W."/>
            <person name="Zhao L."/>
            <person name="Hu C."/>
            <person name="Zhou Y."/>
            <person name="Han B."/>
            <person name="Song L."/>
            <person name="Shu W."/>
        </authorList>
    </citation>
    <scope>NUCLEOTIDE SEQUENCE</scope>
    <source>
        <strain evidence="12">FACHB-1375</strain>
    </source>
</reference>
<dbReference type="InterPro" id="IPR041664">
    <property type="entry name" value="AAA_16"/>
</dbReference>
<dbReference type="SUPFAM" id="SSF47384">
    <property type="entry name" value="Homodimeric domain of signal transducing histidine kinase"/>
    <property type="match status" value="1"/>
</dbReference>
<dbReference type="SUPFAM" id="SSF55874">
    <property type="entry name" value="ATPase domain of HSP90 chaperone/DNA topoisomerase II/histidine kinase"/>
    <property type="match status" value="1"/>
</dbReference>
<evidence type="ECO:0000259" key="10">
    <source>
        <dbReference type="PROSITE" id="PS50046"/>
    </source>
</evidence>
<dbReference type="InterPro" id="IPR036890">
    <property type="entry name" value="HATPase_C_sf"/>
</dbReference>
<dbReference type="GO" id="GO:0005524">
    <property type="term" value="F:ATP binding"/>
    <property type="evidence" value="ECO:0007669"/>
    <property type="project" value="InterPro"/>
</dbReference>
<dbReference type="Pfam" id="PF01590">
    <property type="entry name" value="GAF"/>
    <property type="match status" value="1"/>
</dbReference>
<evidence type="ECO:0000256" key="7">
    <source>
        <dbReference type="SAM" id="Coils"/>
    </source>
</evidence>
<evidence type="ECO:0000313" key="13">
    <source>
        <dbReference type="Proteomes" id="UP000641646"/>
    </source>
</evidence>
<dbReference type="PANTHER" id="PTHR43642">
    <property type="entry name" value="HYBRID SIGNAL TRANSDUCTION HISTIDINE KINASE G"/>
    <property type="match status" value="1"/>
</dbReference>
<feature type="domain" description="Phytochrome chromophore attachment site" evidence="10">
    <location>
        <begin position="1350"/>
        <end position="1496"/>
    </location>
</feature>
<dbReference type="Gene3D" id="1.10.287.130">
    <property type="match status" value="1"/>
</dbReference>
<evidence type="ECO:0000259" key="9">
    <source>
        <dbReference type="PROSITE" id="PS50011"/>
    </source>
</evidence>
<feature type="transmembrane region" description="Helical" evidence="8">
    <location>
        <begin position="947"/>
        <end position="968"/>
    </location>
</feature>
<dbReference type="EC" id="2.7.13.3" evidence="3"/>
<keyword evidence="5" id="KW-0418">Kinase</keyword>
<evidence type="ECO:0000256" key="5">
    <source>
        <dbReference type="ARBA" id="ARBA00022777"/>
    </source>
</evidence>
<keyword evidence="8" id="KW-1133">Transmembrane helix</keyword>
<feature type="coiled-coil region" evidence="7">
    <location>
        <begin position="1503"/>
        <end position="1555"/>
    </location>
</feature>
<dbReference type="EMBL" id="JACJPW010000047">
    <property type="protein sequence ID" value="MBD2183065.1"/>
    <property type="molecule type" value="Genomic_DNA"/>
</dbReference>
<comment type="catalytic activity">
    <reaction evidence="1">
        <text>ATP + protein L-histidine = ADP + protein N-phospho-L-histidine.</text>
        <dbReference type="EC" id="2.7.13.3"/>
    </reaction>
</comment>
<dbReference type="Gene3D" id="3.30.450.40">
    <property type="match status" value="1"/>
</dbReference>
<gene>
    <name evidence="12" type="ORF">H6G03_18690</name>
</gene>
<organism evidence="12 13">
    <name type="scientific">Aerosakkonema funiforme FACHB-1375</name>
    <dbReference type="NCBI Taxonomy" id="2949571"/>
    <lineage>
        <taxon>Bacteria</taxon>
        <taxon>Bacillati</taxon>
        <taxon>Cyanobacteriota</taxon>
        <taxon>Cyanophyceae</taxon>
        <taxon>Oscillatoriophycideae</taxon>
        <taxon>Aerosakkonematales</taxon>
        <taxon>Aerosakkonemataceae</taxon>
        <taxon>Aerosakkonema</taxon>
    </lineage>
</organism>
<dbReference type="Pfam" id="PF02518">
    <property type="entry name" value="HATPase_c"/>
    <property type="match status" value="1"/>
</dbReference>
<evidence type="ECO:0000313" key="12">
    <source>
        <dbReference type="EMBL" id="MBD2183065.1"/>
    </source>
</evidence>
<dbReference type="PRINTS" id="PR00344">
    <property type="entry name" value="BCTRLSENSOR"/>
</dbReference>
<dbReference type="Gene3D" id="3.30.565.10">
    <property type="entry name" value="Histidine kinase-like ATPase, C-terminal domain"/>
    <property type="match status" value="1"/>
</dbReference>
<dbReference type="InterPro" id="IPR019734">
    <property type="entry name" value="TPR_rpt"/>
</dbReference>
<dbReference type="InterPro" id="IPR011009">
    <property type="entry name" value="Kinase-like_dom_sf"/>
</dbReference>
<keyword evidence="13" id="KW-1185">Reference proteome</keyword>
<dbReference type="InterPro" id="IPR003594">
    <property type="entry name" value="HATPase_dom"/>
</dbReference>
<dbReference type="PANTHER" id="PTHR43642:SF1">
    <property type="entry name" value="HYBRID SIGNAL TRANSDUCTION HISTIDINE KINASE G"/>
    <property type="match status" value="1"/>
</dbReference>
<evidence type="ECO:0000256" key="8">
    <source>
        <dbReference type="SAM" id="Phobius"/>
    </source>
</evidence>
<dbReference type="InterPro" id="IPR029016">
    <property type="entry name" value="GAF-like_dom_sf"/>
</dbReference>
<sequence>MIDLPGIAIKAPIYESVNSEVYRGIRAEDNQPVIVKVLKQDYPTPDELRRYKQEYEISCKFNIDGVTKAYGLESYQRTMFIIFEDFGGESLKKLMKQRKFKLAEVIRIAVAITDSLGHIHAANIIHKDINPSNIVFNPETQQLKIIDFGISSIFTRENPTLKNPNVLEGTLAYISPEQTGRMNRFLDYRTDFYSLGVTFYELLTGKLPFETTDALELLHCHIAKQPNEVKSQNSQFKNEEIPQVISDIVMKLMAKNAEDRYQTAWGIKADLEECLSQLQTNGFIFSFPLASQDISDKFQIPQKLYGREREVETLLAAFERVSGTEQLTTDNGQRTSNKIEMMLVAGYSGIGKSVLVQEIHKPITEKRGYFISGKFDQFQRNVPYSAVVSALEGLVRRILTESDEQLKLWRQKLEAALGSNGQVIIDVIPEVELIVGKQPPVPELGPQESQNRFNLVFQNFIRTFCLKEHPLVIFLDDLQWADAASLKLIELMMTEVELQYLFSIGAYRDNEVNPSHPLMITIDELQKKGATVNFISLNPLNMQQIGELIADTLHSDTESVKPLAKLVVHKTEGNPFFVNEFLKTLHAENLLNFNFRYRSWQWNINQIEAVGITDNVVELMIGKLKKLPDATQQVLRLAACVGASFDLNTLSIICEKSPAEVFQNLTPAVQSTLILAASEWDYQLLIQNYQFLHDRVQQAAYALIDEEQKQAVHLQIGRLLLQNTQPQDLGEKIFNIVDHLDLGIALVSPQTERDKIARLNLIAGEKAKAATAYEAALKYLTVGMDILDKNRWADRYELSLSLHKERAEVEYLSGNFERSEKLFTIALEQAKSNFSKLEIYRIYMNLCMTQGKFSQAVSLGLDGLRSLGIDVPNSQTELLTVISAESEEVAAKLQKRNMESLLDDPECQDNEKRLCMNLIVDLWAAAYLMGDRNWSDWCSFKIVNFTLTYGVVGASAFGYILYGFILAARYQYPLAYQFGQLGFRLINKLNIRTLLGKVINIFAHTIGPYQVHLRNNVELYALSTIACLECGDLIYGVWAIYYRIWARFIVGDELTEVYEDSKKYLFSVQKINDRNIFYSYLSLQNTIRTLLDDNEVVAPDELFDEAVILKEWQESGFNIGIHWHGTRKLQLLLIQGEFAKAAQLAIENEKTVGSCAGFYNIIEHYFYASLCLTAHYSVASEKAQQEYRKILADNEAKMKIWADNCPVNYLHKYLLIKAEIARLSGQDLEAIDYYDRAIESASENKYIQNEALAHELAAKFWLSKGKQKIAQVYMTDAYYCYLRWGAQAKVKYLESKYPHLITKLSTNTLTTIPTTTISVTTTSAAIGTLDFGTLIKASQAISGEILLEKLLSKLMKIIIENAGAQIGYLVLHSHTEQGKEEGQLLIEASGVVDSDNVAVLQSVPIENRLPVSIVNYVARTKETIVLNDAVSEMQNPKSKIQNPDDPYIKKNKPKSILCAPLMNQGKLWGIVYLENNLTTAAFTPNSLEVLQLLSGQAAIAIANAKLYGEVKQAEKLLAEYNRTLEIQVAERTQELSQALENLKATQEELIQSEKMAALGQLVAGVAHEVNTPLGAIRSSVENIAEFMNSSLQKLPEFFQQLSPERQRDFFALLQNLTQQTTALSSKERRSFKRALVSKLNSYNVVNADTVADTLVDLGIYENLEPFLPLLKDPESEKVLNTAYQLASVQKSTQTITTATNRAAKIVFALKSYARYDHSGQKLRTNITDGIETVLTLYHNQLKHGVEVVRNYDASLPTVLCYPDELNQVWTNLIHNALQAMHNNGILTINVTQQDSCLNISITDSGTGIPPEIMPRIFDPFFTTKPPGEGSGLGLNIVRKIIDKHEGKIWVDSGQGKTRFTVLLPIN</sequence>
<dbReference type="InterPro" id="IPR016132">
    <property type="entry name" value="Phyto_chromo_attachment"/>
</dbReference>
<feature type="domain" description="Protein kinase" evidence="9">
    <location>
        <begin position="7"/>
        <end position="275"/>
    </location>
</feature>